<dbReference type="InterPro" id="IPR011006">
    <property type="entry name" value="CheY-like_superfamily"/>
</dbReference>
<evidence type="ECO:0000256" key="9">
    <source>
        <dbReference type="PROSITE-ProRule" id="PRU00169"/>
    </source>
</evidence>
<dbReference type="InterPro" id="IPR001789">
    <property type="entry name" value="Sig_transdc_resp-reg_receiver"/>
</dbReference>
<dbReference type="PANTHER" id="PTHR45339">
    <property type="entry name" value="HYBRID SIGNAL TRANSDUCTION HISTIDINE KINASE J"/>
    <property type="match status" value="1"/>
</dbReference>
<comment type="subcellular location">
    <subcellularLocation>
        <location evidence="2">Membrane</location>
        <topology evidence="2">Multi-pass membrane protein</topology>
    </subcellularLocation>
</comment>
<dbReference type="CDD" id="cd00082">
    <property type="entry name" value="HisKA"/>
    <property type="match status" value="1"/>
</dbReference>
<comment type="catalytic activity">
    <reaction evidence="1">
        <text>ATP + protein L-histidine = ADP + protein N-phospho-L-histidine.</text>
        <dbReference type="EC" id="2.7.13.3"/>
    </reaction>
</comment>
<dbReference type="CDD" id="cd17546">
    <property type="entry name" value="REC_hyHK_CKI1_RcsC-like"/>
    <property type="match status" value="1"/>
</dbReference>
<dbReference type="InterPro" id="IPR036097">
    <property type="entry name" value="HisK_dim/P_sf"/>
</dbReference>
<evidence type="ECO:0000313" key="13">
    <source>
        <dbReference type="EMBL" id="GAC33118.1"/>
    </source>
</evidence>
<evidence type="ECO:0000256" key="2">
    <source>
        <dbReference type="ARBA" id="ARBA00004141"/>
    </source>
</evidence>
<dbReference type="Proteomes" id="UP000006322">
    <property type="component" value="Unassembled WGS sequence"/>
</dbReference>
<dbReference type="AlphaFoldDB" id="K6ZWF7"/>
<comment type="caution">
    <text evidence="13">The sequence shown here is derived from an EMBL/GenBank/DDBJ whole genome shotgun (WGS) entry which is preliminary data.</text>
</comment>
<keyword evidence="5 10" id="KW-0812">Transmembrane</keyword>
<proteinExistence type="predicted"/>
<name>K6ZWF7_9ALTE</name>
<keyword evidence="8 10" id="KW-0472">Membrane</keyword>
<accession>K6ZWF7</accession>
<dbReference type="PANTHER" id="PTHR45339:SF1">
    <property type="entry name" value="HYBRID SIGNAL TRANSDUCTION HISTIDINE KINASE J"/>
    <property type="match status" value="1"/>
</dbReference>
<keyword evidence="4 9" id="KW-0597">Phosphoprotein</keyword>
<dbReference type="SUPFAM" id="SSF47384">
    <property type="entry name" value="Homodimeric domain of signal transducing histidine kinase"/>
    <property type="match status" value="1"/>
</dbReference>
<reference evidence="14" key="1">
    <citation type="journal article" date="2014" name="Environ. Microbiol.">
        <title>Comparative genomics of the marine bacterial genus Glaciecola reveals the high degree of genomic diversity and genomic characteristic for cold adaptation.</title>
        <authorList>
            <person name="Qin Q.L."/>
            <person name="Xie B.B."/>
            <person name="Yu Y."/>
            <person name="Shu Y.L."/>
            <person name="Rong J.C."/>
            <person name="Zhang Y.J."/>
            <person name="Zhao D.L."/>
            <person name="Chen X.L."/>
            <person name="Zhang X.Y."/>
            <person name="Chen B."/>
            <person name="Zhou B.C."/>
            <person name="Zhang Y.Z."/>
        </authorList>
    </citation>
    <scope>NUCLEOTIDE SEQUENCE [LARGE SCALE GENOMIC DNA]</scope>
    <source>
        <strain evidence="14">LMG 21857</strain>
    </source>
</reference>
<feature type="modified residue" description="4-aspartylphosphate" evidence="9">
    <location>
        <position position="506"/>
    </location>
</feature>
<dbReference type="EMBL" id="BAER01000047">
    <property type="protein sequence ID" value="GAC33118.1"/>
    <property type="molecule type" value="Genomic_DNA"/>
</dbReference>
<dbReference type="Gene3D" id="1.10.287.130">
    <property type="match status" value="1"/>
</dbReference>
<evidence type="ECO:0000256" key="1">
    <source>
        <dbReference type="ARBA" id="ARBA00000085"/>
    </source>
</evidence>
<organism evidence="13 14">
    <name type="scientific">Paraglaciecola polaris LMG 21857</name>
    <dbReference type="NCBI Taxonomy" id="1129793"/>
    <lineage>
        <taxon>Bacteria</taxon>
        <taxon>Pseudomonadati</taxon>
        <taxon>Pseudomonadota</taxon>
        <taxon>Gammaproteobacteria</taxon>
        <taxon>Alteromonadales</taxon>
        <taxon>Alteromonadaceae</taxon>
        <taxon>Paraglaciecola</taxon>
    </lineage>
</organism>
<dbReference type="SUPFAM" id="SSF55874">
    <property type="entry name" value="ATPase domain of HSP90 chaperone/DNA topoisomerase II/histidine kinase"/>
    <property type="match status" value="1"/>
</dbReference>
<dbReference type="Gene3D" id="3.40.50.2300">
    <property type="match status" value="2"/>
</dbReference>
<feature type="domain" description="Response regulatory" evidence="12">
    <location>
        <begin position="458"/>
        <end position="573"/>
    </location>
</feature>
<dbReference type="GO" id="GO:0016020">
    <property type="term" value="C:membrane"/>
    <property type="evidence" value="ECO:0007669"/>
    <property type="project" value="UniProtKB-SubCell"/>
</dbReference>
<feature type="transmembrane region" description="Helical" evidence="10">
    <location>
        <begin position="166"/>
        <end position="184"/>
    </location>
</feature>
<dbReference type="InterPro" id="IPR029095">
    <property type="entry name" value="NarX-like_N"/>
</dbReference>
<dbReference type="GO" id="GO:0000155">
    <property type="term" value="F:phosphorelay sensor kinase activity"/>
    <property type="evidence" value="ECO:0007669"/>
    <property type="project" value="InterPro"/>
</dbReference>
<dbReference type="OrthoDB" id="9810730at2"/>
<dbReference type="Pfam" id="PF02518">
    <property type="entry name" value="HATPase_c"/>
    <property type="match status" value="1"/>
</dbReference>
<evidence type="ECO:0000256" key="5">
    <source>
        <dbReference type="ARBA" id="ARBA00022692"/>
    </source>
</evidence>
<feature type="domain" description="Histidine kinase" evidence="11">
    <location>
        <begin position="225"/>
        <end position="443"/>
    </location>
</feature>
<dbReference type="Gene3D" id="3.30.565.10">
    <property type="entry name" value="Histidine kinase-like ATPase, C-terminal domain"/>
    <property type="match status" value="1"/>
</dbReference>
<keyword evidence="7" id="KW-0902">Two-component regulatory system</keyword>
<dbReference type="InterPro" id="IPR004358">
    <property type="entry name" value="Sig_transdc_His_kin-like_C"/>
</dbReference>
<dbReference type="CDD" id="cd16922">
    <property type="entry name" value="HATPase_EvgS-ArcB-TorS-like"/>
    <property type="match status" value="1"/>
</dbReference>
<sequence length="707" mass="78900">MLALALIAATVSGSALILKYTIKMQVNDAYVINVAGQQRMLSQRIALFVARLAVCTSDNNSEAQLQRSLRDAMTQFDTNRIYLKSLPNLPQNVSKLYFGDIALDVRGESYIAAAAQFIGSDDICSQAQSRFNKSNSDDLLIGLDQVVQGFEQAARERVQRVENIEMFLWLFTLALLVLEALFIFRPMNIKIKQTLSSLSTAVKKAKNAEQQAIEASKAKSEFLASMSHELRTPMNGLFGMMELAIDNPHKSGEYLKKAKSAGKQLLVLINDVLDLSKIEAGKLRIEHTSLDLLQLLDDVTSVQSANCRLKNLVFNYQKSTTLPSHIFGDPTRIAQIMHNLLSNAIKFTHEGSVNLEVAVYVKDKHFWLTITVRDTGIGIPVDKIDAIFNKFEQADQSTTRLHGGTGLGLSIAKQLTNLMRGTLTVQSTIKEGSCFELTLPIELDHKQVEDIHPQVALHCAIVDDLQTSREYLQHVVKSQGYESTVFSHAADFLASDINQFNALLLDLSMPDINGIDVLKALRTLNPKKTPYIILVSAVIEHLDCEDEIRDMIWRTHAKPVLRQELESDLRELHNIHLRRQPSTIESVGSHKILIVEDNEINAEVVKVMLESAGYQVAIATDGEKALKACIFEQYDLILMDMHMPVMDGITATIKLRTEMHFTQPIVALSANAFVEDREHCLAAGMNDFLAKPVDKLALLATIKRRLI</sequence>
<keyword evidence="6 10" id="KW-1133">Transmembrane helix</keyword>
<dbReference type="SMART" id="SM00448">
    <property type="entry name" value="REC"/>
    <property type="match status" value="2"/>
</dbReference>
<feature type="modified residue" description="4-aspartylphosphate" evidence="9">
    <location>
        <position position="640"/>
    </location>
</feature>
<dbReference type="SUPFAM" id="SSF52172">
    <property type="entry name" value="CheY-like"/>
    <property type="match status" value="2"/>
</dbReference>
<dbReference type="PROSITE" id="PS50109">
    <property type="entry name" value="HIS_KIN"/>
    <property type="match status" value="1"/>
</dbReference>
<evidence type="ECO:0000259" key="11">
    <source>
        <dbReference type="PROSITE" id="PS50109"/>
    </source>
</evidence>
<dbReference type="FunFam" id="3.30.565.10:FF:000010">
    <property type="entry name" value="Sensor histidine kinase RcsC"/>
    <property type="match status" value="1"/>
</dbReference>
<dbReference type="PRINTS" id="PR00344">
    <property type="entry name" value="BCTRLSENSOR"/>
</dbReference>
<dbReference type="InterPro" id="IPR003661">
    <property type="entry name" value="HisK_dim/P_dom"/>
</dbReference>
<evidence type="ECO:0000256" key="4">
    <source>
        <dbReference type="ARBA" id="ARBA00022553"/>
    </source>
</evidence>
<evidence type="ECO:0000259" key="12">
    <source>
        <dbReference type="PROSITE" id="PS50110"/>
    </source>
</evidence>
<dbReference type="InterPro" id="IPR036890">
    <property type="entry name" value="HATPase_C_sf"/>
</dbReference>
<dbReference type="Pfam" id="PF00072">
    <property type="entry name" value="Response_reg"/>
    <property type="match status" value="2"/>
</dbReference>
<evidence type="ECO:0000256" key="7">
    <source>
        <dbReference type="ARBA" id="ARBA00023012"/>
    </source>
</evidence>
<dbReference type="SMART" id="SM00388">
    <property type="entry name" value="HisKA"/>
    <property type="match status" value="1"/>
</dbReference>
<evidence type="ECO:0000256" key="10">
    <source>
        <dbReference type="SAM" id="Phobius"/>
    </source>
</evidence>
<protein>
    <recommendedName>
        <fullName evidence="3">histidine kinase</fullName>
        <ecNumber evidence="3">2.7.13.3</ecNumber>
    </recommendedName>
</protein>
<dbReference type="RefSeq" id="WP_007104901.1">
    <property type="nucleotide sequence ID" value="NZ_BAER01000047.1"/>
</dbReference>
<dbReference type="Pfam" id="PF00512">
    <property type="entry name" value="HisKA"/>
    <property type="match status" value="1"/>
</dbReference>
<feature type="domain" description="Response regulatory" evidence="12">
    <location>
        <begin position="591"/>
        <end position="706"/>
    </location>
</feature>
<evidence type="ECO:0000313" key="14">
    <source>
        <dbReference type="Proteomes" id="UP000006322"/>
    </source>
</evidence>
<evidence type="ECO:0000256" key="6">
    <source>
        <dbReference type="ARBA" id="ARBA00022989"/>
    </source>
</evidence>
<dbReference type="PROSITE" id="PS50110">
    <property type="entry name" value="RESPONSE_REGULATORY"/>
    <property type="match status" value="2"/>
</dbReference>
<dbReference type="InterPro" id="IPR003594">
    <property type="entry name" value="HATPase_dom"/>
</dbReference>
<gene>
    <name evidence="13" type="ORF">GPLA_2213</name>
</gene>
<dbReference type="SMART" id="SM00387">
    <property type="entry name" value="HATPase_c"/>
    <property type="match status" value="1"/>
</dbReference>
<evidence type="ECO:0000256" key="3">
    <source>
        <dbReference type="ARBA" id="ARBA00012438"/>
    </source>
</evidence>
<dbReference type="InterPro" id="IPR005467">
    <property type="entry name" value="His_kinase_dom"/>
</dbReference>
<dbReference type="CDD" id="cd00156">
    <property type="entry name" value="REC"/>
    <property type="match status" value="1"/>
</dbReference>
<keyword evidence="14" id="KW-1185">Reference proteome</keyword>
<dbReference type="EC" id="2.7.13.3" evidence="3"/>
<evidence type="ECO:0000256" key="8">
    <source>
        <dbReference type="ARBA" id="ARBA00023136"/>
    </source>
</evidence>
<dbReference type="Pfam" id="PF13675">
    <property type="entry name" value="PilJ"/>
    <property type="match status" value="1"/>
</dbReference>
<dbReference type="STRING" id="1129793.GPLA_2213"/>